<evidence type="ECO:0000256" key="2">
    <source>
        <dbReference type="ARBA" id="ARBA00022475"/>
    </source>
</evidence>
<dbReference type="Proteomes" id="UP001221189">
    <property type="component" value="Unassembled WGS sequence"/>
</dbReference>
<dbReference type="PIRSF" id="PIRSF026649">
    <property type="entry name" value="MsbB"/>
    <property type="match status" value="1"/>
</dbReference>
<evidence type="ECO:0000256" key="4">
    <source>
        <dbReference type="ARBA" id="ARBA00022679"/>
    </source>
</evidence>
<comment type="caution">
    <text evidence="7">The sequence shown here is derived from an EMBL/GenBank/DDBJ whole genome shotgun (WGS) entry which is preliminary data.</text>
</comment>
<dbReference type="GO" id="GO:0016746">
    <property type="term" value="F:acyltransferase activity"/>
    <property type="evidence" value="ECO:0007669"/>
    <property type="project" value="UniProtKB-KW"/>
</dbReference>
<evidence type="ECO:0000256" key="3">
    <source>
        <dbReference type="ARBA" id="ARBA00022519"/>
    </source>
</evidence>
<evidence type="ECO:0000256" key="1">
    <source>
        <dbReference type="ARBA" id="ARBA00004533"/>
    </source>
</evidence>
<dbReference type="RefSeq" id="WP_273602193.1">
    <property type="nucleotide sequence ID" value="NZ_JAQQXT010000018.1"/>
</dbReference>
<proteinExistence type="predicted"/>
<gene>
    <name evidence="7" type="ORF">PRZ03_21505</name>
</gene>
<evidence type="ECO:0000256" key="5">
    <source>
        <dbReference type="ARBA" id="ARBA00023136"/>
    </source>
</evidence>
<keyword evidence="8" id="KW-1185">Reference proteome</keyword>
<keyword evidence="6 7" id="KW-0012">Acyltransferase</keyword>
<name>A0ABT5KJN3_9BURK</name>
<evidence type="ECO:0000256" key="6">
    <source>
        <dbReference type="ARBA" id="ARBA00023315"/>
    </source>
</evidence>
<dbReference type="PANTHER" id="PTHR30606:SF10">
    <property type="entry name" value="PHOSPHATIDYLINOSITOL MANNOSIDE ACYLTRANSFERASE"/>
    <property type="match status" value="1"/>
</dbReference>
<comment type="subcellular location">
    <subcellularLocation>
        <location evidence="1">Cell inner membrane</location>
    </subcellularLocation>
</comment>
<dbReference type="EMBL" id="JAQQXT010000018">
    <property type="protein sequence ID" value="MDC8774146.1"/>
    <property type="molecule type" value="Genomic_DNA"/>
</dbReference>
<dbReference type="Pfam" id="PF03279">
    <property type="entry name" value="Lip_A_acyltrans"/>
    <property type="match status" value="1"/>
</dbReference>
<keyword evidence="4" id="KW-0808">Transferase</keyword>
<keyword evidence="5" id="KW-0472">Membrane</keyword>
<evidence type="ECO:0000313" key="8">
    <source>
        <dbReference type="Proteomes" id="UP001221189"/>
    </source>
</evidence>
<organism evidence="7 8">
    <name type="scientific">Roseateles albus</name>
    <dbReference type="NCBI Taxonomy" id="2987525"/>
    <lineage>
        <taxon>Bacteria</taxon>
        <taxon>Pseudomonadati</taxon>
        <taxon>Pseudomonadota</taxon>
        <taxon>Betaproteobacteria</taxon>
        <taxon>Burkholderiales</taxon>
        <taxon>Sphaerotilaceae</taxon>
        <taxon>Roseateles</taxon>
    </lineage>
</organism>
<dbReference type="InterPro" id="IPR004960">
    <property type="entry name" value="LipA_acyltrans"/>
</dbReference>
<evidence type="ECO:0000313" key="7">
    <source>
        <dbReference type="EMBL" id="MDC8774146.1"/>
    </source>
</evidence>
<protein>
    <submittedName>
        <fullName evidence="7">Lysophospholipid acyltransferase family protein</fullName>
    </submittedName>
</protein>
<keyword evidence="2" id="KW-1003">Cell membrane</keyword>
<keyword evidence="3" id="KW-0997">Cell inner membrane</keyword>
<accession>A0ABT5KJN3</accession>
<sequence length="294" mass="32259">MLTLFRILSRLPLRVLHAVGAVAGWLVYLASPSYRARFRAHVQIAGLPWAAARGGIQEAGRMIAEVPWLWMRPHDVPLGDKLQWRGAELIEQGLVAGRGLVFLTPHLGCFEICAQAFAERFSASGPVTVLFRPAKQAWLRRVIDASRGRPGLETAPATLAGVRQMIRALRKGQCVGLLPDQVPPQGLGVWADFFGRPAYTMTLAARLLQQTGAMPLLIWGERLPKGRGYVVHVLPAAPIAADLPAESAAAIINQGMEEMIRLAPHQYLWGYNRYKHPRSLDIGVAPAAEPRQEA</sequence>
<dbReference type="NCBIfam" id="NF006487">
    <property type="entry name" value="PRK08905.1"/>
    <property type="match status" value="1"/>
</dbReference>
<dbReference type="CDD" id="cd07984">
    <property type="entry name" value="LPLAT_LABLAT-like"/>
    <property type="match status" value="1"/>
</dbReference>
<dbReference type="PANTHER" id="PTHR30606">
    <property type="entry name" value="LIPID A BIOSYNTHESIS LAUROYL ACYLTRANSFERASE"/>
    <property type="match status" value="1"/>
</dbReference>
<reference evidence="7 8" key="1">
    <citation type="submission" date="2022-10" db="EMBL/GenBank/DDBJ databases">
        <title>Paucibacter sp. hw1 Genome sequencing.</title>
        <authorList>
            <person name="Park S."/>
        </authorList>
    </citation>
    <scope>NUCLEOTIDE SEQUENCE [LARGE SCALE GENOMIC DNA]</scope>
    <source>
        <strain evidence="8">hw1</strain>
    </source>
</reference>